<accession>A0A2M8KC81</accession>
<organism evidence="2 3">
    <name type="scientific">Candidatus Portnoybacteria bacterium CG10_big_fil_rev_8_21_14_0_10_38_18</name>
    <dbReference type="NCBI Taxonomy" id="1974813"/>
    <lineage>
        <taxon>Bacteria</taxon>
        <taxon>Candidatus Portnoyibacteriota</taxon>
    </lineage>
</organism>
<evidence type="ECO:0000256" key="1">
    <source>
        <dbReference type="SAM" id="Phobius"/>
    </source>
</evidence>
<feature type="transmembrane region" description="Helical" evidence="1">
    <location>
        <begin position="20"/>
        <end position="44"/>
    </location>
</feature>
<evidence type="ECO:0000313" key="3">
    <source>
        <dbReference type="Proteomes" id="UP000231648"/>
    </source>
</evidence>
<name>A0A2M8KC81_9BACT</name>
<keyword evidence="1" id="KW-1133">Transmembrane helix</keyword>
<reference evidence="3" key="1">
    <citation type="submission" date="2017-09" db="EMBL/GenBank/DDBJ databases">
        <title>Depth-based differentiation of microbial function through sediment-hosted aquifers and enrichment of novel symbionts in the deep terrestrial subsurface.</title>
        <authorList>
            <person name="Probst A.J."/>
            <person name="Ladd B."/>
            <person name="Jarett J.K."/>
            <person name="Geller-Mcgrath D.E."/>
            <person name="Sieber C.M.K."/>
            <person name="Emerson J.B."/>
            <person name="Anantharaman K."/>
            <person name="Thomas B.C."/>
            <person name="Malmstrom R."/>
            <person name="Stieglmeier M."/>
            <person name="Klingl A."/>
            <person name="Woyke T."/>
            <person name="Ryan C.M."/>
            <person name="Banfield J.F."/>
        </authorList>
    </citation>
    <scope>NUCLEOTIDE SEQUENCE [LARGE SCALE GENOMIC DNA]</scope>
</reference>
<protein>
    <submittedName>
        <fullName evidence="2">Uncharacterized protein</fullName>
    </submittedName>
</protein>
<comment type="caution">
    <text evidence="2">The sequence shown here is derived from an EMBL/GenBank/DDBJ whole genome shotgun (WGS) entry which is preliminary data.</text>
</comment>
<sequence>MEQNFDPNSQPNLQQTPSKFPTWAVVVLSVVVTALVVGLATYFLTKNNPQIANVTPTSTPIENQITPTNTPEPTANQPVVVKNDSYAYGSKILSYAKNPQLQYSDQYVTVYFSDGGAKTEIIHQVPIDIAGGGMPEFKKTSKPNIALLTTSFGDMGAFFSRYYYIDVLTKKVVQVNNTNGPTLEITDINNQVSKIQLSITDNCGQGENRREDMSATLKDITVNGKLQNVITQTRSLKCVNPGGIGDIYSPSPAIKFSGVSNDLSKLFFSLEGDSWTSGSNTVLWKNNFSFDLINKVIKEESPVNIL</sequence>
<dbReference type="EMBL" id="PFDX01000017">
    <property type="protein sequence ID" value="PJE57504.1"/>
    <property type="molecule type" value="Genomic_DNA"/>
</dbReference>
<keyword evidence="1" id="KW-0472">Membrane</keyword>
<evidence type="ECO:0000313" key="2">
    <source>
        <dbReference type="EMBL" id="PJE57504.1"/>
    </source>
</evidence>
<gene>
    <name evidence="2" type="ORF">COU82_01650</name>
</gene>
<dbReference type="AlphaFoldDB" id="A0A2M8KC81"/>
<keyword evidence="1" id="KW-0812">Transmembrane</keyword>
<dbReference type="Proteomes" id="UP000231648">
    <property type="component" value="Unassembled WGS sequence"/>
</dbReference>
<proteinExistence type="predicted"/>